<dbReference type="PANTHER" id="PTHR43731:SF14">
    <property type="entry name" value="PRESENILIN-ASSOCIATED RHOMBOID-LIKE PROTEIN, MITOCHONDRIAL"/>
    <property type="match status" value="1"/>
</dbReference>
<dbReference type="SUPFAM" id="SSF144091">
    <property type="entry name" value="Rhomboid-like"/>
    <property type="match status" value="1"/>
</dbReference>
<dbReference type="InterPro" id="IPR050925">
    <property type="entry name" value="Rhomboid_protease_S54"/>
</dbReference>
<dbReference type="Pfam" id="PF20216">
    <property type="entry name" value="DUF6576"/>
    <property type="match status" value="1"/>
</dbReference>
<dbReference type="PANTHER" id="PTHR43731">
    <property type="entry name" value="RHOMBOID PROTEASE"/>
    <property type="match status" value="1"/>
</dbReference>
<dbReference type="InterPro" id="IPR022764">
    <property type="entry name" value="Peptidase_S54_rhomboid_dom"/>
</dbReference>
<evidence type="ECO:0000256" key="5">
    <source>
        <dbReference type="ARBA" id="ARBA00022989"/>
    </source>
</evidence>
<feature type="transmembrane region" description="Helical" evidence="7">
    <location>
        <begin position="85"/>
        <end position="102"/>
    </location>
</feature>
<evidence type="ECO:0000256" key="2">
    <source>
        <dbReference type="ARBA" id="ARBA00009045"/>
    </source>
</evidence>
<dbReference type="Gene3D" id="1.20.1540.10">
    <property type="entry name" value="Rhomboid-like"/>
    <property type="match status" value="1"/>
</dbReference>
<accession>A0A3E1NE09</accession>
<dbReference type="EMBL" id="QTJU01000012">
    <property type="protein sequence ID" value="RFM26084.1"/>
    <property type="molecule type" value="Genomic_DNA"/>
</dbReference>
<feature type="transmembrane region" description="Helical" evidence="7">
    <location>
        <begin position="53"/>
        <end position="73"/>
    </location>
</feature>
<comment type="similarity">
    <text evidence="2">Belongs to the peptidase S54 family.</text>
</comment>
<reference evidence="10 11" key="1">
    <citation type="submission" date="2018-08" db="EMBL/GenBank/DDBJ databases">
        <title>Chitinophagaceae sp. K23C18032701, a novel bacterium isolated from forest soil.</title>
        <authorList>
            <person name="Wang C."/>
        </authorList>
    </citation>
    <scope>NUCLEOTIDE SEQUENCE [LARGE SCALE GENOMIC DNA]</scope>
    <source>
        <strain evidence="10 11">K23C18032701</strain>
    </source>
</reference>
<evidence type="ECO:0000256" key="3">
    <source>
        <dbReference type="ARBA" id="ARBA00022692"/>
    </source>
</evidence>
<keyword evidence="5 7" id="KW-1133">Transmembrane helix</keyword>
<dbReference type="RefSeq" id="WP_116849532.1">
    <property type="nucleotide sequence ID" value="NZ_QTJU01000012.1"/>
</dbReference>
<keyword evidence="4" id="KW-0378">Hydrolase</keyword>
<keyword evidence="10" id="KW-0645">Protease</keyword>
<dbReference type="GO" id="GO:0006508">
    <property type="term" value="P:proteolysis"/>
    <property type="evidence" value="ECO:0007669"/>
    <property type="project" value="UniProtKB-KW"/>
</dbReference>
<dbReference type="InterPro" id="IPR035952">
    <property type="entry name" value="Rhomboid-like_sf"/>
</dbReference>
<dbReference type="GO" id="GO:0016020">
    <property type="term" value="C:membrane"/>
    <property type="evidence" value="ECO:0007669"/>
    <property type="project" value="UniProtKB-SubCell"/>
</dbReference>
<evidence type="ECO:0000313" key="11">
    <source>
        <dbReference type="Proteomes" id="UP000261284"/>
    </source>
</evidence>
<evidence type="ECO:0000259" key="9">
    <source>
        <dbReference type="Pfam" id="PF20216"/>
    </source>
</evidence>
<feature type="transmembrane region" description="Helical" evidence="7">
    <location>
        <begin position="6"/>
        <end position="32"/>
    </location>
</feature>
<dbReference type="OrthoDB" id="9807874at2"/>
<keyword evidence="6 7" id="KW-0472">Membrane</keyword>
<sequence>MSQVAIISLVLIVANVLVSYLGFNNTGFYYAYRFQVGKVLHEKDYKRLVTSGFLHSGWLHLILNMVTLFFFGYDMAAVLSGWQMLVIYFGSLLGGNLFSLYLHRNQPGYSSVGASSAVIGLVFACIALLPGMKIGLFPLPIRLPAWLYGVAFVLFSIYGIRSGKRGVGHDAHLGGALVGMLIAIALYPGVLAVNYMAILCILLPIVFFIYAMVANPSLLLVNKLFFKSNGNYTIDQRYNVERKEKQQEIDQILDKIHKRGMGALSRKEKQMLEEYSKNVK</sequence>
<feature type="transmembrane region" description="Helical" evidence="7">
    <location>
        <begin position="196"/>
        <end position="221"/>
    </location>
</feature>
<dbReference type="InterPro" id="IPR046483">
    <property type="entry name" value="DUF6576"/>
</dbReference>
<feature type="transmembrane region" description="Helical" evidence="7">
    <location>
        <begin position="109"/>
        <end position="129"/>
    </location>
</feature>
<comment type="subcellular location">
    <subcellularLocation>
        <location evidence="1">Membrane</location>
        <topology evidence="1">Multi-pass membrane protein</topology>
    </subcellularLocation>
</comment>
<evidence type="ECO:0000256" key="6">
    <source>
        <dbReference type="ARBA" id="ARBA00023136"/>
    </source>
</evidence>
<feature type="domain" description="Peptidase S54 rhomboid" evidence="8">
    <location>
        <begin position="44"/>
        <end position="187"/>
    </location>
</feature>
<evidence type="ECO:0000256" key="1">
    <source>
        <dbReference type="ARBA" id="ARBA00004141"/>
    </source>
</evidence>
<evidence type="ECO:0000313" key="10">
    <source>
        <dbReference type="EMBL" id="RFM26084.1"/>
    </source>
</evidence>
<protein>
    <submittedName>
        <fullName evidence="10">Rhomboid family intramembrane serine protease</fullName>
    </submittedName>
</protein>
<comment type="caution">
    <text evidence="10">The sequence shown here is derived from an EMBL/GenBank/DDBJ whole genome shotgun (WGS) entry which is preliminary data.</text>
</comment>
<keyword evidence="3 7" id="KW-0812">Transmembrane</keyword>
<name>A0A3E1NE09_9BACT</name>
<organism evidence="10 11">
    <name type="scientific">Deminuibacter soli</name>
    <dbReference type="NCBI Taxonomy" id="2291815"/>
    <lineage>
        <taxon>Bacteria</taxon>
        <taxon>Pseudomonadati</taxon>
        <taxon>Bacteroidota</taxon>
        <taxon>Chitinophagia</taxon>
        <taxon>Chitinophagales</taxon>
        <taxon>Chitinophagaceae</taxon>
        <taxon>Deminuibacter</taxon>
    </lineage>
</organism>
<evidence type="ECO:0000256" key="4">
    <source>
        <dbReference type="ARBA" id="ARBA00022801"/>
    </source>
</evidence>
<keyword evidence="11" id="KW-1185">Reference proteome</keyword>
<evidence type="ECO:0000256" key="7">
    <source>
        <dbReference type="SAM" id="Phobius"/>
    </source>
</evidence>
<feature type="transmembrane region" description="Helical" evidence="7">
    <location>
        <begin position="172"/>
        <end position="190"/>
    </location>
</feature>
<proteinExistence type="inferred from homology"/>
<dbReference type="Proteomes" id="UP000261284">
    <property type="component" value="Unassembled WGS sequence"/>
</dbReference>
<dbReference type="AlphaFoldDB" id="A0A3E1NE09"/>
<gene>
    <name evidence="10" type="ORF">DXN05_22025</name>
</gene>
<evidence type="ECO:0000259" key="8">
    <source>
        <dbReference type="Pfam" id="PF01694"/>
    </source>
</evidence>
<dbReference type="GO" id="GO:0004252">
    <property type="term" value="F:serine-type endopeptidase activity"/>
    <property type="evidence" value="ECO:0007669"/>
    <property type="project" value="InterPro"/>
</dbReference>
<feature type="domain" description="DUF6576" evidence="9">
    <location>
        <begin position="232"/>
        <end position="278"/>
    </location>
</feature>
<feature type="transmembrane region" description="Helical" evidence="7">
    <location>
        <begin position="141"/>
        <end position="160"/>
    </location>
</feature>
<dbReference type="Pfam" id="PF01694">
    <property type="entry name" value="Rhomboid"/>
    <property type="match status" value="1"/>
</dbReference>